<dbReference type="InterPro" id="IPR036188">
    <property type="entry name" value="FAD/NAD-bd_sf"/>
</dbReference>
<dbReference type="PANTHER" id="PTHR43563:SF1">
    <property type="entry name" value="AMINE OXIDASE [FLAVIN-CONTAINING] B"/>
    <property type="match status" value="1"/>
</dbReference>
<dbReference type="STRING" id="391625.PPSIR1_17280"/>
<dbReference type="Pfam" id="PF13450">
    <property type="entry name" value="NAD_binding_8"/>
    <property type="match status" value="1"/>
</dbReference>
<comment type="caution">
    <text evidence="1">The sequence shown here is derived from an EMBL/GenBank/DDBJ whole genome shotgun (WGS) entry which is preliminary data.</text>
</comment>
<reference evidence="1 2" key="1">
    <citation type="submission" date="2007-06" db="EMBL/GenBank/DDBJ databases">
        <authorList>
            <person name="Shimkets L."/>
            <person name="Ferriera S."/>
            <person name="Johnson J."/>
            <person name="Kravitz S."/>
            <person name="Beeson K."/>
            <person name="Sutton G."/>
            <person name="Rogers Y.-H."/>
            <person name="Friedman R."/>
            <person name="Frazier M."/>
            <person name="Venter J.C."/>
        </authorList>
    </citation>
    <scope>NUCLEOTIDE SEQUENCE [LARGE SCALE GENOMIC DNA]</scope>
    <source>
        <strain evidence="1 2">SIR-1</strain>
    </source>
</reference>
<sequence length="707" mass="77710">MAAAAWPGRSCAGPALARAGGELMAPRKIAILGGGLGAVSTAYALTSIPGWAERFEIDLYTAGWRLGGKGASGRNAAHAERIEEHGLHVWLGFYQNAFALIQHCYAELGSVAARRGEGPVLQFEDAFRRHSELAVMDRGASGWRRMRLRFPETKAVPGGPNPRLLPSLSHYLELAKQLARTGLESASEDAPGARAQLRRLGRSLQRSVLGRGAWAKARAATDPWTEALDEDPALRETFQLVDLFVTLGLGLVAELGLEGRHLDDLDDDEFLDWLRRWGADPATLDSPLIRGIYDMGLAFEEGDPERPSFAAGAFIRATLRILFTYEGAVFWKMQGGMGDIVFAPLYRVLLDRGVRVHFFHRVDRLEPSADGREVAAVHMSVQAQIRPPSDEQARPWADAEGYDPLRVVHGEPCWPSEPDWGQLADGEALREHLRWLEDPRLPGPAPLRQLSLTRGRDFDALVLGIPVAALRTIAAELGQVNQRFGRMLAGIQTVQTQAAQLWLEPSLDELGYHDPPTVLASYVDPLNTWADMSHLIPLERWSPGEVGSVAYYCGPRRGPEASEAASAAEEQASVEAELDALLDAKARDLWPGAQAEDGRFDSQRLLPDSERARRSYVRVNDAPSERYVLTSPGTTRLRLAPDDSGFANLYLCGDWTRNDFNTGCVEATVMSGLEAARALAAYPFHVVGSRPGRWSSRRSLWERGARS</sequence>
<evidence type="ECO:0000313" key="2">
    <source>
        <dbReference type="Proteomes" id="UP000005801"/>
    </source>
</evidence>
<keyword evidence="2" id="KW-1185">Reference proteome</keyword>
<evidence type="ECO:0000313" key="1">
    <source>
        <dbReference type="EMBL" id="EDM77234.1"/>
    </source>
</evidence>
<gene>
    <name evidence="1" type="ORF">PPSIR1_17280</name>
</gene>
<evidence type="ECO:0008006" key="3">
    <source>
        <dbReference type="Google" id="ProtNLM"/>
    </source>
</evidence>
<dbReference type="Proteomes" id="UP000005801">
    <property type="component" value="Unassembled WGS sequence"/>
</dbReference>
<accession>A6GA21</accession>
<proteinExistence type="predicted"/>
<dbReference type="PANTHER" id="PTHR43563">
    <property type="entry name" value="AMINE OXIDASE"/>
    <property type="match status" value="1"/>
</dbReference>
<protein>
    <recommendedName>
        <fullName evidence="3">Amine oxidase domain-containing protein</fullName>
    </recommendedName>
</protein>
<name>A6GA21_9BACT</name>
<dbReference type="EMBL" id="ABCS01000049">
    <property type="protein sequence ID" value="EDM77234.1"/>
    <property type="molecule type" value="Genomic_DNA"/>
</dbReference>
<dbReference type="AlphaFoldDB" id="A6GA21"/>
<dbReference type="SUPFAM" id="SSF51905">
    <property type="entry name" value="FAD/NAD(P)-binding domain"/>
    <property type="match status" value="1"/>
</dbReference>
<dbReference type="eggNOG" id="COG3349">
    <property type="taxonomic scope" value="Bacteria"/>
</dbReference>
<organism evidence="1 2">
    <name type="scientific">Plesiocystis pacifica SIR-1</name>
    <dbReference type="NCBI Taxonomy" id="391625"/>
    <lineage>
        <taxon>Bacteria</taxon>
        <taxon>Pseudomonadati</taxon>
        <taxon>Myxococcota</taxon>
        <taxon>Polyangia</taxon>
        <taxon>Nannocystales</taxon>
        <taxon>Nannocystaceae</taxon>
        <taxon>Plesiocystis</taxon>
    </lineage>
</organism>
<dbReference type="InterPro" id="IPR050703">
    <property type="entry name" value="Flavin_MAO"/>
</dbReference>
<dbReference type="GO" id="GO:0016491">
    <property type="term" value="F:oxidoreductase activity"/>
    <property type="evidence" value="ECO:0007669"/>
    <property type="project" value="UniProtKB-ARBA"/>
</dbReference>